<comment type="caution">
    <text evidence="1">The sequence shown here is derived from an EMBL/GenBank/DDBJ whole genome shotgun (WGS) entry which is preliminary data.</text>
</comment>
<dbReference type="AlphaFoldDB" id="A0A4S4KFX1"/>
<dbReference type="EMBL" id="SGPJ01000213">
    <property type="protein sequence ID" value="THG96730.1"/>
    <property type="molecule type" value="Genomic_DNA"/>
</dbReference>
<reference evidence="1 2" key="1">
    <citation type="submission" date="2019-02" db="EMBL/GenBank/DDBJ databases">
        <title>Genome sequencing of the rare red list fungi Phlebia centrifuga.</title>
        <authorList>
            <person name="Buettner E."/>
            <person name="Kellner H."/>
        </authorList>
    </citation>
    <scope>NUCLEOTIDE SEQUENCE [LARGE SCALE GENOMIC DNA]</scope>
    <source>
        <strain evidence="1 2">DSM 108282</strain>
    </source>
</reference>
<dbReference type="Proteomes" id="UP000309038">
    <property type="component" value="Unassembled WGS sequence"/>
</dbReference>
<protein>
    <submittedName>
        <fullName evidence="1">Uncharacterized protein</fullName>
    </submittedName>
</protein>
<organism evidence="1 2">
    <name type="scientific">Hermanssonia centrifuga</name>
    <dbReference type="NCBI Taxonomy" id="98765"/>
    <lineage>
        <taxon>Eukaryota</taxon>
        <taxon>Fungi</taxon>
        <taxon>Dikarya</taxon>
        <taxon>Basidiomycota</taxon>
        <taxon>Agaricomycotina</taxon>
        <taxon>Agaricomycetes</taxon>
        <taxon>Polyporales</taxon>
        <taxon>Meruliaceae</taxon>
        <taxon>Hermanssonia</taxon>
    </lineage>
</organism>
<name>A0A4S4KFX1_9APHY</name>
<gene>
    <name evidence="1" type="ORF">EW026_g5151</name>
</gene>
<proteinExistence type="predicted"/>
<sequence length="43" mass="4700">MPHTALIRVFLAHFPSQSFDFHIATGVSEIAAKRLAHVARKAG</sequence>
<accession>A0A4S4KFX1</accession>
<evidence type="ECO:0000313" key="1">
    <source>
        <dbReference type="EMBL" id="THG96730.1"/>
    </source>
</evidence>
<evidence type="ECO:0000313" key="2">
    <source>
        <dbReference type="Proteomes" id="UP000309038"/>
    </source>
</evidence>
<keyword evidence="2" id="KW-1185">Reference proteome</keyword>